<keyword evidence="1" id="KW-0472">Membrane</keyword>
<evidence type="ECO:0000256" key="1">
    <source>
        <dbReference type="SAM" id="Phobius"/>
    </source>
</evidence>
<name>G2PNU6_ALLRU</name>
<proteinExistence type="predicted"/>
<reference evidence="2 3" key="2">
    <citation type="journal article" date="2012" name="Stand. Genomic Sci.">
        <title>Complete genome sequence of the facultatively anaerobic, appendaged bacterium Muricauda ruestringensis type strain (B1(T)).</title>
        <authorList>
            <person name="Huntemann M."/>
            <person name="Teshima H."/>
            <person name="Lapidus A."/>
            <person name="Nolan M."/>
            <person name="Lucas S."/>
            <person name="Hammon N."/>
            <person name="Deshpande S."/>
            <person name="Cheng J.F."/>
            <person name="Tapia R."/>
            <person name="Goodwin L.A."/>
            <person name="Pitluck S."/>
            <person name="Liolios K."/>
            <person name="Pagani I."/>
            <person name="Ivanova N."/>
            <person name="Mavromatis K."/>
            <person name="Mikhailova N."/>
            <person name="Pati A."/>
            <person name="Chen A."/>
            <person name="Palaniappan K."/>
            <person name="Land M."/>
            <person name="Hauser L."/>
            <person name="Pan C."/>
            <person name="Brambilla E.M."/>
            <person name="Rohde M."/>
            <person name="Spring S."/>
            <person name="Goker M."/>
            <person name="Detter J.C."/>
            <person name="Bristow J."/>
            <person name="Eisen J.A."/>
            <person name="Markowitz V."/>
            <person name="Hugenholtz P."/>
            <person name="Kyrpides N.C."/>
            <person name="Klenk H.P."/>
            <person name="Woyke T."/>
        </authorList>
    </citation>
    <scope>NUCLEOTIDE SEQUENCE [LARGE SCALE GENOMIC DNA]</scope>
    <source>
        <strain evidence="3">DSM 13258 / LMG 19739 / B1</strain>
    </source>
</reference>
<organism evidence="2 3">
    <name type="scientific">Allomuricauda ruestringensis (strain DSM 13258 / CIP 107369 / LMG 19739 / B1)</name>
    <name type="common">Muricauda ruestringensis</name>
    <dbReference type="NCBI Taxonomy" id="886377"/>
    <lineage>
        <taxon>Bacteria</taxon>
        <taxon>Pseudomonadati</taxon>
        <taxon>Bacteroidota</taxon>
        <taxon>Flavobacteriia</taxon>
        <taxon>Flavobacteriales</taxon>
        <taxon>Flavobacteriaceae</taxon>
        <taxon>Flagellimonas</taxon>
    </lineage>
</organism>
<sequence>MQKFFINHYKDCIAFSLLIICLISLIVFDRKISDSLRQTLGYVIVGCLGFIFRGTT</sequence>
<dbReference type="Proteomes" id="UP000008908">
    <property type="component" value="Chromosome"/>
</dbReference>
<dbReference type="KEGG" id="mrs:Murru_1238"/>
<protein>
    <submittedName>
        <fullName evidence="2">Uncharacterized protein</fullName>
    </submittedName>
</protein>
<keyword evidence="1" id="KW-0812">Transmembrane</keyword>
<keyword evidence="1" id="KW-1133">Transmembrane helix</keyword>
<feature type="transmembrane region" description="Helical" evidence="1">
    <location>
        <begin position="12"/>
        <end position="29"/>
    </location>
</feature>
<evidence type="ECO:0000313" key="2">
    <source>
        <dbReference type="EMBL" id="AEM70281.1"/>
    </source>
</evidence>
<dbReference type="EMBL" id="CP002999">
    <property type="protein sequence ID" value="AEM70281.1"/>
    <property type="molecule type" value="Genomic_DNA"/>
</dbReference>
<dbReference type="HOGENOM" id="CLU_3009384_0_0_10"/>
<keyword evidence="3" id="KW-1185">Reference proteome</keyword>
<gene>
    <name evidence="2" type="ordered locus">Murru_1238</name>
</gene>
<accession>G2PNU6</accession>
<evidence type="ECO:0000313" key="3">
    <source>
        <dbReference type="Proteomes" id="UP000008908"/>
    </source>
</evidence>
<dbReference type="AlphaFoldDB" id="G2PNU6"/>
<feature type="transmembrane region" description="Helical" evidence="1">
    <location>
        <begin position="35"/>
        <end position="52"/>
    </location>
</feature>
<reference evidence="3" key="1">
    <citation type="submission" date="2011-08" db="EMBL/GenBank/DDBJ databases">
        <title>The complete genome of Muricauda ruestringensis DSM 13258.</title>
        <authorList>
            <person name="Lucas S."/>
            <person name="Han J."/>
            <person name="Lapidus A."/>
            <person name="Bruce D."/>
            <person name="Goodwin L."/>
            <person name="Pitluck S."/>
            <person name="Peters L."/>
            <person name="Kyrpides N."/>
            <person name="Mavromatis K."/>
            <person name="Ivanova N."/>
            <person name="Ovchinnikova G."/>
            <person name="Teshima H."/>
            <person name="Detter J.C."/>
            <person name="Tapia R."/>
            <person name="Han C."/>
            <person name="Land M."/>
            <person name="Hauser L."/>
            <person name="Markowitz V."/>
            <person name="Cheng J.-F."/>
            <person name="Hugenholtz P."/>
            <person name="Woyke T."/>
            <person name="Wu D."/>
            <person name="Spring S."/>
            <person name="Schroeder M."/>
            <person name="Brambilla E."/>
            <person name="Klenk H.-P."/>
            <person name="Eisen J.A."/>
        </authorList>
    </citation>
    <scope>NUCLEOTIDE SEQUENCE [LARGE SCALE GENOMIC DNA]</scope>
    <source>
        <strain evidence="3">DSM 13258 / LMG 19739 / B1</strain>
    </source>
</reference>